<evidence type="ECO:0000313" key="7">
    <source>
        <dbReference type="EMBL" id="EAR62730.1"/>
    </source>
</evidence>
<comment type="similarity">
    <text evidence="1 4">Belongs to the bacterial solute-binding protein 3 family.</text>
</comment>
<protein>
    <submittedName>
        <fullName evidence="7">Amino acid ABC transporter, periplasmic amino acid-binding protein</fullName>
    </submittedName>
</protein>
<feature type="chain" id="PRO_5030994455" evidence="5">
    <location>
        <begin position="40"/>
        <end position="354"/>
    </location>
</feature>
<accession>A0A7U8C6Z9</accession>
<evidence type="ECO:0000313" key="8">
    <source>
        <dbReference type="Proteomes" id="UP000002171"/>
    </source>
</evidence>
<evidence type="ECO:0000256" key="4">
    <source>
        <dbReference type="RuleBase" id="RU003744"/>
    </source>
</evidence>
<keyword evidence="2" id="KW-0813">Transport</keyword>
<dbReference type="Proteomes" id="UP000002171">
    <property type="component" value="Unassembled WGS sequence"/>
</dbReference>
<dbReference type="CDD" id="cd13692">
    <property type="entry name" value="PBP2_BztA"/>
    <property type="match status" value="1"/>
</dbReference>
<name>A0A7U8C6Z9_NEPCE</name>
<evidence type="ECO:0000256" key="2">
    <source>
        <dbReference type="ARBA" id="ARBA00022448"/>
    </source>
</evidence>
<dbReference type="SMART" id="SM00062">
    <property type="entry name" value="PBPb"/>
    <property type="match status" value="1"/>
</dbReference>
<keyword evidence="3 5" id="KW-0732">Signal</keyword>
<keyword evidence="8" id="KW-1185">Reference proteome</keyword>
<evidence type="ECO:0000256" key="3">
    <source>
        <dbReference type="ARBA" id="ARBA00022729"/>
    </source>
</evidence>
<sequence>MQLFKTLLNSCLTEIQAMKRLTSVIATGLALGLSFGAQAGTLEDVQKRGSVSCGVSTGLAGFSQKDENGTWSGLDVDVCRSVAAAVLGDASKVQYKPLTAKERFTALQSGEIDILSRNTTWTHTRDTSLGLNFAGVNYYDGQGFMVSKDLGVSSALDLDGAAVCIQAGTTTELNLADYFRANGITYNAITFDTSDQTRAGFESGRCDVLTSDQSQLYALRIGLKDPSSAMVLPEVISKEPLGPVVRQGDDQWFNIVKWSVYAMVEAEFMGINSANADQAKSQGNPGQQRLMGVDTDSGEKMGISNDWAYNIVKQVGNYGESFERNVGQGSPLKISRGLNAQWNKGGIMYSSPVR</sequence>
<dbReference type="Gene3D" id="3.40.190.10">
    <property type="entry name" value="Periplasmic binding protein-like II"/>
    <property type="match status" value="2"/>
</dbReference>
<dbReference type="InterPro" id="IPR051455">
    <property type="entry name" value="Bact_solute-bind_prot3"/>
</dbReference>
<dbReference type="GO" id="GO:0006865">
    <property type="term" value="P:amino acid transport"/>
    <property type="evidence" value="ECO:0007669"/>
    <property type="project" value="TreeGrafter"/>
</dbReference>
<reference evidence="7 8" key="1">
    <citation type="submission" date="2006-02" db="EMBL/GenBank/DDBJ databases">
        <authorList>
            <person name="Pinhassi J."/>
            <person name="Pedros-Alio C."/>
            <person name="Ferriera S."/>
            <person name="Johnson J."/>
            <person name="Kravitz S."/>
            <person name="Halpern A."/>
            <person name="Remington K."/>
            <person name="Beeson K."/>
            <person name="Tran B."/>
            <person name="Rogers Y.-H."/>
            <person name="Friedman R."/>
            <person name="Venter J.C."/>
        </authorList>
    </citation>
    <scope>NUCLEOTIDE SEQUENCE [LARGE SCALE GENOMIC DNA]</scope>
    <source>
        <strain evidence="7 8">MED92</strain>
    </source>
</reference>
<dbReference type="Pfam" id="PF00497">
    <property type="entry name" value="SBP_bac_3"/>
    <property type="match status" value="1"/>
</dbReference>
<gene>
    <name evidence="7" type="ORF">MED92_06413</name>
</gene>
<organism evidence="7 8">
    <name type="scientific">Neptuniibacter caesariensis</name>
    <dbReference type="NCBI Taxonomy" id="207954"/>
    <lineage>
        <taxon>Bacteria</taxon>
        <taxon>Pseudomonadati</taxon>
        <taxon>Pseudomonadota</taxon>
        <taxon>Gammaproteobacteria</taxon>
        <taxon>Oceanospirillales</taxon>
        <taxon>Oceanospirillaceae</taxon>
        <taxon>Neptuniibacter</taxon>
    </lineage>
</organism>
<dbReference type="PANTHER" id="PTHR30085">
    <property type="entry name" value="AMINO ACID ABC TRANSPORTER PERMEASE"/>
    <property type="match status" value="1"/>
</dbReference>
<evidence type="ECO:0000256" key="5">
    <source>
        <dbReference type="SAM" id="SignalP"/>
    </source>
</evidence>
<dbReference type="EMBL" id="AAOW01000002">
    <property type="protein sequence ID" value="EAR62730.1"/>
    <property type="molecule type" value="Genomic_DNA"/>
</dbReference>
<dbReference type="AlphaFoldDB" id="A0A7U8C6Z9"/>
<dbReference type="InterPro" id="IPR001638">
    <property type="entry name" value="Solute-binding_3/MltF_N"/>
</dbReference>
<feature type="signal peptide" evidence="5">
    <location>
        <begin position="1"/>
        <end position="39"/>
    </location>
</feature>
<dbReference type="SUPFAM" id="SSF53850">
    <property type="entry name" value="Periplasmic binding protein-like II"/>
    <property type="match status" value="1"/>
</dbReference>
<feature type="domain" description="Solute-binding protein family 3/N-terminal" evidence="6">
    <location>
        <begin position="50"/>
        <end position="279"/>
    </location>
</feature>
<dbReference type="InterPro" id="IPR018313">
    <property type="entry name" value="SBP_3_CS"/>
</dbReference>
<evidence type="ECO:0000256" key="1">
    <source>
        <dbReference type="ARBA" id="ARBA00010333"/>
    </source>
</evidence>
<evidence type="ECO:0000259" key="6">
    <source>
        <dbReference type="SMART" id="SM00062"/>
    </source>
</evidence>
<dbReference type="PROSITE" id="PS01039">
    <property type="entry name" value="SBP_BACTERIAL_3"/>
    <property type="match status" value="1"/>
</dbReference>
<dbReference type="PANTHER" id="PTHR30085:SF7">
    <property type="entry name" value="AMINO-ACID ABC TRANSPORTER-BINDING PROTEIN YHDW-RELATED"/>
    <property type="match status" value="1"/>
</dbReference>
<proteinExistence type="inferred from homology"/>
<comment type="caution">
    <text evidence="7">The sequence shown here is derived from an EMBL/GenBank/DDBJ whole genome shotgun (WGS) entry which is preliminary data.</text>
</comment>